<protein>
    <submittedName>
        <fullName evidence="1">ADP-ribosylglycohydrolase family protein</fullName>
    </submittedName>
</protein>
<evidence type="ECO:0000313" key="2">
    <source>
        <dbReference type="Proteomes" id="UP000824089"/>
    </source>
</evidence>
<dbReference type="AlphaFoldDB" id="A0A9D1I6V0"/>
<name>A0A9D1I6V0_9CLOT</name>
<dbReference type="EMBL" id="DVMM01000062">
    <property type="protein sequence ID" value="HIU29254.1"/>
    <property type="molecule type" value="Genomic_DNA"/>
</dbReference>
<dbReference type="InterPro" id="IPR005502">
    <property type="entry name" value="Ribosyl_crysJ1"/>
</dbReference>
<dbReference type="Pfam" id="PF03747">
    <property type="entry name" value="ADP_ribosyl_GH"/>
    <property type="match status" value="1"/>
</dbReference>
<dbReference type="Proteomes" id="UP000824089">
    <property type="component" value="Unassembled WGS sequence"/>
</dbReference>
<reference evidence="1" key="2">
    <citation type="journal article" date="2021" name="PeerJ">
        <title>Extensive microbial diversity within the chicken gut microbiome revealed by metagenomics and culture.</title>
        <authorList>
            <person name="Gilroy R."/>
            <person name="Ravi A."/>
            <person name="Getino M."/>
            <person name="Pursley I."/>
            <person name="Horton D.L."/>
            <person name="Alikhan N.F."/>
            <person name="Baker D."/>
            <person name="Gharbi K."/>
            <person name="Hall N."/>
            <person name="Watson M."/>
            <person name="Adriaenssens E.M."/>
            <person name="Foster-Nyarko E."/>
            <person name="Jarju S."/>
            <person name="Secka A."/>
            <person name="Antonio M."/>
            <person name="Oren A."/>
            <person name="Chaudhuri R.R."/>
            <person name="La Ragione R."/>
            <person name="Hildebrand F."/>
            <person name="Pallen M.J."/>
        </authorList>
    </citation>
    <scope>NUCLEOTIDE SEQUENCE</scope>
    <source>
        <strain evidence="1">CHK195-4489</strain>
    </source>
</reference>
<reference evidence="1" key="1">
    <citation type="submission" date="2020-10" db="EMBL/GenBank/DDBJ databases">
        <authorList>
            <person name="Gilroy R."/>
        </authorList>
    </citation>
    <scope>NUCLEOTIDE SEQUENCE</scope>
    <source>
        <strain evidence="1">CHK195-4489</strain>
    </source>
</reference>
<accession>A0A9D1I6V0</accession>
<dbReference type="Gene3D" id="1.10.4080.10">
    <property type="entry name" value="ADP-ribosylation/Crystallin J1"/>
    <property type="match status" value="1"/>
</dbReference>
<proteinExistence type="predicted"/>
<dbReference type="InterPro" id="IPR036705">
    <property type="entry name" value="Ribosyl_crysJ1_sf"/>
</dbReference>
<evidence type="ECO:0000313" key="1">
    <source>
        <dbReference type="EMBL" id="HIU29254.1"/>
    </source>
</evidence>
<dbReference type="SUPFAM" id="SSF101478">
    <property type="entry name" value="ADP-ribosylglycohydrolase"/>
    <property type="match status" value="1"/>
</dbReference>
<organism evidence="1 2">
    <name type="scientific">Candidatus Egerieisoma faecipullorum</name>
    <dbReference type="NCBI Taxonomy" id="2840963"/>
    <lineage>
        <taxon>Bacteria</taxon>
        <taxon>Bacillati</taxon>
        <taxon>Bacillota</taxon>
        <taxon>Clostridia</taxon>
        <taxon>Eubacteriales</taxon>
        <taxon>Clostridiaceae</taxon>
        <taxon>Clostridiaceae incertae sedis</taxon>
        <taxon>Candidatus Egerieisoma</taxon>
    </lineage>
</organism>
<comment type="caution">
    <text evidence="1">The sequence shown here is derived from an EMBL/GenBank/DDBJ whole genome shotgun (WGS) entry which is preliminary data.</text>
</comment>
<sequence>MNISWNEFCDRVYGCFMGKCIAGTVGAPYEGYKGIMDVQYTPELFGQAQSQSETVPNDDLDLQVLWLEVIEKTGPNFTSDDLAKAFYEKCPYAPGEYATFKKNYELGLRPPLTGSFNNHYYLEGMGAPIRAEIWACLAPGEPLLAAELAGKDGCLDHKGESVVAEQYVAVLEALAFTGKYDIQTLVVKALTYIDERSKFYQMAGRVIELCGSTKDWKQILTLILRDYGHPDCTNLYQNMGIILMALLLGCGNFITTVMLALNCGFDTDCTCATVGSIIGICEGARNLHRKYKFGDQKYALGVKTTRRSDRVLDLAVDIARAALLFTDRYKKTVISGAPSGKMPVIESKASFPIRLSIRYENDDPTVAPGEIKRISVHLEPAMRMKVAGSIQFTAPSGFSIHPKEKKFKIGMFNPDFTVNVAVSKDIPILMEKNIIHCTITLENGDVYRQSFGVVGAQIWKVYGPFWENTSYAPPPRAMESYYQSLPAGSSESESLTILRQFHLNMKADWKKEYLEEQLLGNAVLPQELIDDPTYKGFIVYIRKDKFSFEDFMSNTMPCVVYLVRDVYAESNRTVNLQVGHCDVFRLWQDGNLLAYSDCVEHWTPENIHVRNVALHKGCNRFVIKAARSSTVSDFSMMFTKDGPCTDIITALGSGRL</sequence>
<gene>
    <name evidence="1" type="ORF">IAD50_03035</name>
</gene>